<dbReference type="Proteomes" id="UP000076154">
    <property type="component" value="Unassembled WGS sequence"/>
</dbReference>
<dbReference type="EMBL" id="LUEZ02000112">
    <property type="protein sequence ID" value="RDB17483.1"/>
    <property type="molecule type" value="Genomic_DNA"/>
</dbReference>
<feature type="compositionally biased region" description="Basic and acidic residues" evidence="1">
    <location>
        <begin position="1"/>
        <end position="11"/>
    </location>
</feature>
<feature type="region of interest" description="Disordered" evidence="1">
    <location>
        <begin position="1"/>
        <end position="31"/>
    </location>
</feature>
<comment type="caution">
    <text evidence="2">The sequence shown here is derived from an EMBL/GenBank/DDBJ whole genome shotgun (WGS) entry which is preliminary data.</text>
</comment>
<evidence type="ECO:0000313" key="3">
    <source>
        <dbReference type="Proteomes" id="UP000076154"/>
    </source>
</evidence>
<proteinExistence type="predicted"/>
<gene>
    <name evidence="2" type="ORF">Hypma_001583</name>
</gene>
<name>A0A369JCP0_HYPMA</name>
<protein>
    <submittedName>
        <fullName evidence="2">Uncharacterized protein</fullName>
    </submittedName>
</protein>
<dbReference type="InParanoid" id="A0A369JCP0"/>
<reference evidence="2" key="1">
    <citation type="submission" date="2018-04" db="EMBL/GenBank/DDBJ databases">
        <title>Whole genome sequencing of Hypsizygus marmoreus.</title>
        <authorList>
            <person name="Choi I.-G."/>
            <person name="Min B."/>
            <person name="Kim J.-G."/>
            <person name="Kim S."/>
            <person name="Oh Y.-L."/>
            <person name="Kong W.-S."/>
            <person name="Park H."/>
            <person name="Jeong J."/>
            <person name="Song E.-S."/>
        </authorList>
    </citation>
    <scope>NUCLEOTIDE SEQUENCE [LARGE SCALE GENOMIC DNA]</scope>
    <source>
        <strain evidence="2">51987-8</strain>
    </source>
</reference>
<organism evidence="2 3">
    <name type="scientific">Hypsizygus marmoreus</name>
    <name type="common">White beech mushroom</name>
    <name type="synonym">Agaricus marmoreus</name>
    <dbReference type="NCBI Taxonomy" id="39966"/>
    <lineage>
        <taxon>Eukaryota</taxon>
        <taxon>Fungi</taxon>
        <taxon>Dikarya</taxon>
        <taxon>Basidiomycota</taxon>
        <taxon>Agaricomycotina</taxon>
        <taxon>Agaricomycetes</taxon>
        <taxon>Agaricomycetidae</taxon>
        <taxon>Agaricales</taxon>
        <taxon>Tricholomatineae</taxon>
        <taxon>Lyophyllaceae</taxon>
        <taxon>Hypsizygus</taxon>
    </lineage>
</organism>
<evidence type="ECO:0000313" key="2">
    <source>
        <dbReference type="EMBL" id="RDB17483.1"/>
    </source>
</evidence>
<accession>A0A369JCP0</accession>
<keyword evidence="3" id="KW-1185">Reference proteome</keyword>
<evidence type="ECO:0000256" key="1">
    <source>
        <dbReference type="SAM" id="MobiDB-lite"/>
    </source>
</evidence>
<dbReference type="AlphaFoldDB" id="A0A369JCP0"/>
<sequence>MNADSSIRRAELQSFDPCFPPNTDPTSSQHNFFRRHFPSIAQGGVEPPFEGSQARSRHLAYRSLSISLPFIDIGAHLNSGSKD</sequence>